<feature type="compositionally biased region" description="Low complexity" evidence="12">
    <location>
        <begin position="935"/>
        <end position="945"/>
    </location>
</feature>
<feature type="region of interest" description="Disordered" evidence="12">
    <location>
        <begin position="136"/>
        <end position="245"/>
    </location>
</feature>
<feature type="compositionally biased region" description="Low complexity" evidence="12">
    <location>
        <begin position="846"/>
        <end position="858"/>
    </location>
</feature>
<dbReference type="GO" id="GO:0003677">
    <property type="term" value="F:DNA binding"/>
    <property type="evidence" value="ECO:0007669"/>
    <property type="project" value="UniProtKB-KW"/>
</dbReference>
<dbReference type="InterPro" id="IPR041697">
    <property type="entry name" value="Znf-C2H2_11"/>
</dbReference>
<dbReference type="SUPFAM" id="SSF57667">
    <property type="entry name" value="beta-beta-alpha zinc fingers"/>
    <property type="match status" value="1"/>
</dbReference>
<protein>
    <recommendedName>
        <fullName evidence="13">C2H2-type domain-containing protein</fullName>
    </recommendedName>
</protein>
<evidence type="ECO:0000313" key="14">
    <source>
        <dbReference type="EMBL" id="KAF0029673.1"/>
    </source>
</evidence>
<gene>
    <name evidence="14" type="ORF">F2P81_018778</name>
</gene>
<feature type="region of interest" description="Disordered" evidence="12">
    <location>
        <begin position="494"/>
        <end position="567"/>
    </location>
</feature>
<dbReference type="Pfam" id="PF16624">
    <property type="entry name" value="zf-C2H2_assoc2"/>
    <property type="match status" value="1"/>
</dbReference>
<evidence type="ECO:0000256" key="1">
    <source>
        <dbReference type="ARBA" id="ARBA00004123"/>
    </source>
</evidence>
<name>A0A6A4S5K9_SCOMX</name>
<feature type="region of interest" description="Disordered" evidence="12">
    <location>
        <begin position="602"/>
        <end position="708"/>
    </location>
</feature>
<organism evidence="14 15">
    <name type="scientific">Scophthalmus maximus</name>
    <name type="common">Turbot</name>
    <name type="synonym">Psetta maxima</name>
    <dbReference type="NCBI Taxonomy" id="52904"/>
    <lineage>
        <taxon>Eukaryota</taxon>
        <taxon>Metazoa</taxon>
        <taxon>Chordata</taxon>
        <taxon>Craniata</taxon>
        <taxon>Vertebrata</taxon>
        <taxon>Euteleostomi</taxon>
        <taxon>Actinopterygii</taxon>
        <taxon>Neopterygii</taxon>
        <taxon>Teleostei</taxon>
        <taxon>Neoteleostei</taxon>
        <taxon>Acanthomorphata</taxon>
        <taxon>Carangaria</taxon>
        <taxon>Pleuronectiformes</taxon>
        <taxon>Pleuronectoidei</taxon>
        <taxon>Scophthalmidae</taxon>
        <taxon>Scophthalmus</taxon>
    </lineage>
</organism>
<evidence type="ECO:0000256" key="10">
    <source>
        <dbReference type="ARBA" id="ARBA00023242"/>
    </source>
</evidence>
<evidence type="ECO:0000256" key="6">
    <source>
        <dbReference type="ARBA" id="ARBA00022833"/>
    </source>
</evidence>
<evidence type="ECO:0000256" key="4">
    <source>
        <dbReference type="ARBA" id="ARBA00022737"/>
    </source>
</evidence>
<feature type="compositionally biased region" description="Polar residues" evidence="12">
    <location>
        <begin position="218"/>
        <end position="244"/>
    </location>
</feature>
<feature type="region of interest" description="Disordered" evidence="12">
    <location>
        <begin position="809"/>
        <end position="945"/>
    </location>
</feature>
<feature type="compositionally biased region" description="Low complexity" evidence="12">
    <location>
        <begin position="655"/>
        <end position="669"/>
    </location>
</feature>
<dbReference type="InterPro" id="IPR039149">
    <property type="entry name" value="ZNF800"/>
</dbReference>
<dbReference type="InterPro" id="IPR036236">
    <property type="entry name" value="Znf_C2H2_sf"/>
</dbReference>
<feature type="compositionally biased region" description="Polar residues" evidence="12">
    <location>
        <begin position="353"/>
        <end position="369"/>
    </location>
</feature>
<feature type="domain" description="C2H2-type" evidence="13">
    <location>
        <begin position="956"/>
        <end position="983"/>
    </location>
</feature>
<feature type="domain" description="C2H2-type" evidence="13">
    <location>
        <begin position="724"/>
        <end position="751"/>
    </location>
</feature>
<evidence type="ECO:0000256" key="11">
    <source>
        <dbReference type="PROSITE-ProRule" id="PRU00042"/>
    </source>
</evidence>
<keyword evidence="8" id="KW-0238">DNA-binding</keyword>
<keyword evidence="6" id="KW-0862">Zinc</keyword>
<keyword evidence="7" id="KW-0805">Transcription regulation</keyword>
<comment type="similarity">
    <text evidence="2">Belongs to the krueppel C2H2-type zinc-finger protein family.</text>
</comment>
<evidence type="ECO:0000256" key="3">
    <source>
        <dbReference type="ARBA" id="ARBA00022723"/>
    </source>
</evidence>
<evidence type="ECO:0000256" key="9">
    <source>
        <dbReference type="ARBA" id="ARBA00023163"/>
    </source>
</evidence>
<feature type="compositionally biased region" description="Polar residues" evidence="12">
    <location>
        <begin position="541"/>
        <end position="552"/>
    </location>
</feature>
<feature type="compositionally biased region" description="Acidic residues" evidence="12">
    <location>
        <begin position="642"/>
        <end position="654"/>
    </location>
</feature>
<keyword evidence="5 11" id="KW-0863">Zinc-finger</keyword>
<dbReference type="Pfam" id="PF00096">
    <property type="entry name" value="zf-C2H2"/>
    <property type="match status" value="1"/>
</dbReference>
<dbReference type="SMART" id="SM00355">
    <property type="entry name" value="ZnF_C2H2"/>
    <property type="match status" value="6"/>
</dbReference>
<keyword evidence="9" id="KW-0804">Transcription</keyword>
<dbReference type="PANTHER" id="PTHR21020:SF0">
    <property type="entry name" value="ZINC FINGER PROTEIN 800"/>
    <property type="match status" value="1"/>
</dbReference>
<dbReference type="EMBL" id="VEVO01000016">
    <property type="protein sequence ID" value="KAF0029673.1"/>
    <property type="molecule type" value="Genomic_DNA"/>
</dbReference>
<keyword evidence="3" id="KW-0479">Metal-binding</keyword>
<evidence type="ECO:0000256" key="7">
    <source>
        <dbReference type="ARBA" id="ARBA00023015"/>
    </source>
</evidence>
<feature type="domain" description="C2H2-type" evidence="13">
    <location>
        <begin position="472"/>
        <end position="500"/>
    </location>
</feature>
<dbReference type="Gene3D" id="3.30.160.60">
    <property type="entry name" value="Classic Zinc Finger"/>
    <property type="match status" value="2"/>
</dbReference>
<dbReference type="PANTHER" id="PTHR21020">
    <property type="entry name" value="ZINC FINGER PROTEIN 800"/>
    <property type="match status" value="1"/>
</dbReference>
<evidence type="ECO:0000259" key="13">
    <source>
        <dbReference type="PROSITE" id="PS50157"/>
    </source>
</evidence>
<feature type="domain" description="C2H2-type" evidence="13">
    <location>
        <begin position="571"/>
        <end position="594"/>
    </location>
</feature>
<dbReference type="AlphaFoldDB" id="A0A6A4S5K9"/>
<evidence type="ECO:0000256" key="8">
    <source>
        <dbReference type="ARBA" id="ARBA00023125"/>
    </source>
</evidence>
<reference evidence="14 15" key="1">
    <citation type="submission" date="2019-06" db="EMBL/GenBank/DDBJ databases">
        <title>Draft genomes of female and male turbot (Scophthalmus maximus).</title>
        <authorList>
            <person name="Xu H."/>
            <person name="Xu X.-W."/>
            <person name="Shao C."/>
            <person name="Chen S."/>
        </authorList>
    </citation>
    <scope>NUCLEOTIDE SEQUENCE [LARGE SCALE GENOMIC DNA]</scope>
    <source>
        <strain evidence="14">Ysfricsl-2016a</strain>
        <tissue evidence="14">Blood</tissue>
    </source>
</reference>
<sequence length="1115" mass="122460">MDNSPCVMCELDQSPRRDDSELGRYVICKSPSAICVTARGLARPWGAMELQMETVCVCVCVRVRADAAPAEREPIDTDSGGNDRRALSTLQEQQRLGARVSTRKTARCFRDGSVPITLPGMPPSYFHSSSTIFPAVLPQSGGQTEMEEAQPLSDAQQPPQEQPHGEDQSSERAELGTSASAEALSENWDQEKDDSAAQARPMWKPIPPLLPDPEHHGSTSTGTKDQSCQTEEHLQQTSAGSHGHNTGVCAEPGDPPLLQQPLQTSKSGIQQIIECFRSGDDRQSVAMKDLLDTIYPRADRPDYVVRLEPIQTTTKAVFQHITTEEELARYPSQTPSARESPVAWEGEPAEGGDNSQASQRGGPESNSSPAPKRWEAEEEAKEDKPPPEDEGSTSGVEDVTISCCLCGQDFNSRRSIRRHCRKMHQTKLEELRKFTETRTVPTSLLSMVKVEIIVVLVDTGGRPRTLSTPTGKSCPVCLKTFATKANVRRHFDEVHRGLRRDNTPSTTTWPGGQPLALEATPPRKSNNSSPTRSHSSKSTPVISKTTPSNQNQAKPPSQTPAPPPVNPAASCRCTICKRNYSSQLMLKRHMRIVHKIYSVKNNRSPAAAPPAAATTAATPNSSSANAGPSNNVRVKEEAVEPSGEDEEEEEEEGMDSTPAPSPSDSTGTAKVVPAAQNSMKVKEEEAPRSPKVAPSLSSSSSRGGSGGVATKMTKLSVGFDFKQLFCKLCKRQFSSRQNLTKHIELHTDGNDIFIKFYRCPLCRYESRRKRDVLRHVTVVHKQSSSYLAKIMPKLESRAVKRLAEVVLSSTSPNKRTSVKEEVNGRHASSSSPSPPSPPVTRKQEGSTAAPTSSSASSSAPPPAPATRKQQDMSSPVVNPSPPLTRKQERHQTRQQRPVSPPLTRRSEKHMHPRNSTSAPSPSNQPPHTRRHDAQSESSGAATTSTEVRVTKNFSLHACDQCGRAFAKKLYLESHKRSHRNAATAAASKRKGVSTRSKSLVWPPGTTDEQPTNEEEEGDSKLSIWKMNGFVELTESRNGEANRNMRNSGERLEVKYKSFFFPLSPFAQEPNILLESDVTFVYFHDEARQLAGRRRCYPPRDCSLLLYMSVFARYIM</sequence>
<proteinExistence type="inferred from homology"/>
<dbReference type="GO" id="GO:0008270">
    <property type="term" value="F:zinc ion binding"/>
    <property type="evidence" value="ECO:0007669"/>
    <property type="project" value="UniProtKB-KW"/>
</dbReference>
<comment type="caution">
    <text evidence="14">The sequence shown here is derived from an EMBL/GenBank/DDBJ whole genome shotgun (WGS) entry which is preliminary data.</text>
</comment>
<evidence type="ECO:0000256" key="12">
    <source>
        <dbReference type="SAM" id="MobiDB-lite"/>
    </source>
</evidence>
<feature type="region of interest" description="Disordered" evidence="12">
    <location>
        <begin position="326"/>
        <end position="395"/>
    </location>
</feature>
<evidence type="ECO:0000313" key="15">
    <source>
        <dbReference type="Proteomes" id="UP000438429"/>
    </source>
</evidence>
<dbReference type="Pfam" id="PF16622">
    <property type="entry name" value="zf-C2H2_11"/>
    <property type="match status" value="1"/>
</dbReference>
<feature type="compositionally biased region" description="Pro residues" evidence="12">
    <location>
        <begin position="557"/>
        <end position="566"/>
    </location>
</feature>
<comment type="subcellular location">
    <subcellularLocation>
        <location evidence="1">Nucleus</location>
    </subcellularLocation>
</comment>
<feature type="compositionally biased region" description="Low complexity" evidence="12">
    <location>
        <begin position="602"/>
        <end position="631"/>
    </location>
</feature>
<evidence type="ECO:0000256" key="5">
    <source>
        <dbReference type="ARBA" id="ARBA00022771"/>
    </source>
</evidence>
<feature type="compositionally biased region" description="Low complexity" evidence="12">
    <location>
        <begin position="524"/>
        <end position="540"/>
    </location>
</feature>
<dbReference type="PROSITE" id="PS50157">
    <property type="entry name" value="ZINC_FINGER_C2H2_2"/>
    <property type="match status" value="5"/>
</dbReference>
<dbReference type="Proteomes" id="UP000438429">
    <property type="component" value="Unassembled WGS sequence"/>
</dbReference>
<keyword evidence="10" id="KW-0539">Nucleus</keyword>
<dbReference type="PROSITE" id="PS00028">
    <property type="entry name" value="ZINC_FINGER_C2H2_1"/>
    <property type="match status" value="5"/>
</dbReference>
<evidence type="ECO:0000256" key="2">
    <source>
        <dbReference type="ARBA" id="ARBA00006991"/>
    </source>
</evidence>
<feature type="domain" description="C2H2-type" evidence="13">
    <location>
        <begin position="401"/>
        <end position="429"/>
    </location>
</feature>
<keyword evidence="4" id="KW-0677">Repeat</keyword>
<feature type="region of interest" description="Disordered" evidence="12">
    <location>
        <begin position="978"/>
        <end position="1018"/>
    </location>
</feature>
<dbReference type="GO" id="GO:0005634">
    <property type="term" value="C:nucleus"/>
    <property type="evidence" value="ECO:0007669"/>
    <property type="project" value="UniProtKB-SubCell"/>
</dbReference>
<feature type="compositionally biased region" description="Basic and acidic residues" evidence="12">
    <location>
        <begin position="163"/>
        <end position="174"/>
    </location>
</feature>
<dbReference type="InterPro" id="IPR013087">
    <property type="entry name" value="Znf_C2H2_type"/>
</dbReference>
<accession>A0A6A4S5K9</accession>